<evidence type="ECO:0000256" key="2">
    <source>
        <dbReference type="SAM" id="Phobius"/>
    </source>
</evidence>
<name>A0ABN9QLR3_9DINO</name>
<keyword evidence="2" id="KW-0472">Membrane</keyword>
<feature type="region of interest" description="Disordered" evidence="1">
    <location>
        <begin position="465"/>
        <end position="526"/>
    </location>
</feature>
<feature type="transmembrane region" description="Helical" evidence="2">
    <location>
        <begin position="28"/>
        <end position="58"/>
    </location>
</feature>
<dbReference type="PANTHER" id="PTHR16779:SF1">
    <property type="entry name" value="BETA-1,4-MANNOSYLTRANSFERASE EGH"/>
    <property type="match status" value="1"/>
</dbReference>
<feature type="transmembrane region" description="Helical" evidence="2">
    <location>
        <begin position="70"/>
        <end position="88"/>
    </location>
</feature>
<protein>
    <recommendedName>
        <fullName evidence="3">Glycosyltransferase 2-like domain-containing protein</fullName>
    </recommendedName>
</protein>
<feature type="transmembrane region" description="Helical" evidence="2">
    <location>
        <begin position="113"/>
        <end position="134"/>
    </location>
</feature>
<dbReference type="InterPro" id="IPR027389">
    <property type="entry name" value="B_mannosylTrfase_Bre-3/Egh"/>
</dbReference>
<dbReference type="PANTHER" id="PTHR16779">
    <property type="entry name" value="BETA-1,4-MANNOSYLTRANSFERASE EGH"/>
    <property type="match status" value="1"/>
</dbReference>
<evidence type="ECO:0000256" key="1">
    <source>
        <dbReference type="SAM" id="MobiDB-lite"/>
    </source>
</evidence>
<comment type="caution">
    <text evidence="4">The sequence shown here is derived from an EMBL/GenBank/DDBJ whole genome shotgun (WGS) entry which is preliminary data.</text>
</comment>
<dbReference type="EMBL" id="CAUYUJ010003559">
    <property type="protein sequence ID" value="CAK0805832.1"/>
    <property type="molecule type" value="Genomic_DNA"/>
</dbReference>
<dbReference type="InterPro" id="IPR001173">
    <property type="entry name" value="Glyco_trans_2-like"/>
</dbReference>
<keyword evidence="2" id="KW-1133">Transmembrane helix</keyword>
<feature type="compositionally biased region" description="Basic and acidic residues" evidence="1">
    <location>
        <begin position="467"/>
        <end position="477"/>
    </location>
</feature>
<keyword evidence="2" id="KW-0812">Transmembrane</keyword>
<proteinExistence type="predicted"/>
<feature type="domain" description="Glycosyltransferase 2-like" evidence="3">
    <location>
        <begin position="594"/>
        <end position="758"/>
    </location>
</feature>
<feature type="compositionally biased region" description="Basic and acidic residues" evidence="1">
    <location>
        <begin position="499"/>
        <end position="516"/>
    </location>
</feature>
<dbReference type="Proteomes" id="UP001189429">
    <property type="component" value="Unassembled WGS sequence"/>
</dbReference>
<feature type="transmembrane region" description="Helical" evidence="2">
    <location>
        <begin position="793"/>
        <end position="813"/>
    </location>
</feature>
<feature type="transmembrane region" description="Helical" evidence="2">
    <location>
        <begin position="730"/>
        <end position="752"/>
    </location>
</feature>
<dbReference type="Pfam" id="PF13632">
    <property type="entry name" value="Glyco_trans_2_3"/>
    <property type="match status" value="1"/>
</dbReference>
<feature type="transmembrane region" description="Helical" evidence="2">
    <location>
        <begin position="764"/>
        <end position="786"/>
    </location>
</feature>
<feature type="transmembrane region" description="Helical" evidence="2">
    <location>
        <begin position="146"/>
        <end position="164"/>
    </location>
</feature>
<keyword evidence="5" id="KW-1185">Reference proteome</keyword>
<evidence type="ECO:0000259" key="3">
    <source>
        <dbReference type="Pfam" id="PF13632"/>
    </source>
</evidence>
<evidence type="ECO:0000313" key="5">
    <source>
        <dbReference type="Proteomes" id="UP001189429"/>
    </source>
</evidence>
<accession>A0ABN9QLR3</accession>
<reference evidence="4" key="1">
    <citation type="submission" date="2023-10" db="EMBL/GenBank/DDBJ databases">
        <authorList>
            <person name="Chen Y."/>
            <person name="Shah S."/>
            <person name="Dougan E. K."/>
            <person name="Thang M."/>
            <person name="Chan C."/>
        </authorList>
    </citation>
    <scope>NUCLEOTIDE SEQUENCE [LARGE SCALE GENOMIC DNA]</scope>
</reference>
<gene>
    <name evidence="4" type="ORF">PCOR1329_LOCUS12257</name>
</gene>
<organism evidence="4 5">
    <name type="scientific">Prorocentrum cordatum</name>
    <dbReference type="NCBI Taxonomy" id="2364126"/>
    <lineage>
        <taxon>Eukaryota</taxon>
        <taxon>Sar</taxon>
        <taxon>Alveolata</taxon>
        <taxon>Dinophyceae</taxon>
        <taxon>Prorocentrales</taxon>
        <taxon>Prorocentraceae</taxon>
        <taxon>Prorocentrum</taxon>
    </lineage>
</organism>
<evidence type="ECO:0000313" key="4">
    <source>
        <dbReference type="EMBL" id="CAK0805832.1"/>
    </source>
</evidence>
<sequence>MAESPLGLNGVESAEIPPPVGFAQPVQLALAVFLGLLPGAGPAWAAAQVPLLFAALGYAACSSRAPVVELFPPLLACYAVALAAWLALEDDGVAQLPPKLMPLQFLSSTPPEGASLAAASFACCAVCLALTPTLRSITRGSGASAVLYLWVWCVVGGAAVDWMSSLPKVVGGQAMLSLPVRLQIPAFACGTMAAYWRRPSRLEQACGLAAALCLAALPLALPLPAEVLQSMYHGSALPLQLAIVWAVVPLLSFGGEEVLRAGDREGPGCGRLQLSFSGLLVAPLAACAPPGLAGSAACLGACAVAHAAELAARLGAERCGAVRRPGAEEGEGLLDRQPAGGKAFLGAWVGEDTRPATVAIRIHPAPVPPGVQHGHVLRGGARGREGHGAPVRLRRLRDRECGRAGPGHADVPGRRGAADPERLRAAAVAGHAPAACLAGERLDGGDAGAWRVARADLPLLHAGEQPVAREAEREARARGAHRQRPQRGLLAPRGRHRCRDGARERPAWSSRPRDGGARGVPVPPRREVQGPCDALGRAALQAAPAPQRLDRAPGRGDALRRARSVCDIQLHCLDENVRVKEHGKRGEVVFPDCGQGVILYNTNGVPLEAHLTAMADVARVADDLGKFRLCSESLQFPAIGMHGSFAIINQAVETAIGFDHGEAASITEDSYFACVANAELRVGIRWIDAFMFEQSPFGPLDLIHQRARWFHGMSYCTFFFDNNLPIRTNFIITCFMMCWSCQFLIMSVRVVYQLGCGDQGVLGLLVRDFVAEVFCVNYLLGFLICFSPYREGVGRWLCLLFMNVSMLLPISLIELTGVLRGMYLVATNANEFYIVQKESARQSGPSDELEDDLESTTASDHSLQSVNDIKIIQ</sequence>